<feature type="compositionally biased region" description="Polar residues" evidence="6">
    <location>
        <begin position="254"/>
        <end position="264"/>
    </location>
</feature>
<evidence type="ECO:0000256" key="4">
    <source>
        <dbReference type="ARBA" id="ARBA00022553"/>
    </source>
</evidence>
<feature type="compositionally biased region" description="Polar residues" evidence="6">
    <location>
        <begin position="273"/>
        <end position="289"/>
    </location>
</feature>
<keyword evidence="5" id="KW-0206">Cytoskeleton</keyword>
<protein>
    <submittedName>
        <fullName evidence="8">Cytoskeleton-associated protein 2-like</fullName>
    </submittedName>
</protein>
<feature type="region of interest" description="Disordered" evidence="6">
    <location>
        <begin position="85"/>
        <end position="119"/>
    </location>
</feature>
<dbReference type="GO" id="GO:0072686">
    <property type="term" value="C:mitotic spindle"/>
    <property type="evidence" value="ECO:0007669"/>
    <property type="project" value="TreeGrafter"/>
</dbReference>
<dbReference type="Proteomes" id="UP001059041">
    <property type="component" value="Linkage Group LG2"/>
</dbReference>
<accession>A0A9W8CB47</accession>
<dbReference type="EMBL" id="JAFHDT010000002">
    <property type="protein sequence ID" value="KAI7813088.1"/>
    <property type="molecule type" value="Genomic_DNA"/>
</dbReference>
<evidence type="ECO:0000256" key="2">
    <source>
        <dbReference type="ARBA" id="ARBA00009468"/>
    </source>
</evidence>
<feature type="region of interest" description="Disordered" evidence="6">
    <location>
        <begin position="131"/>
        <end position="303"/>
    </location>
</feature>
<dbReference type="Pfam" id="PF15297">
    <property type="entry name" value="CKAP2_C"/>
    <property type="match status" value="1"/>
</dbReference>
<feature type="domain" description="Cytoskeleton-associated protein 2 C-terminal" evidence="7">
    <location>
        <begin position="415"/>
        <end position="537"/>
    </location>
</feature>
<comment type="subcellular location">
    <subcellularLocation>
        <location evidence="1">Cytoplasm</location>
        <location evidence="1">Cytoskeleton</location>
    </subcellularLocation>
</comment>
<comment type="similarity">
    <text evidence="2">Belongs to the CKAP2 family.</text>
</comment>
<evidence type="ECO:0000259" key="7">
    <source>
        <dbReference type="Pfam" id="PF15297"/>
    </source>
</evidence>
<feature type="compositionally biased region" description="Polar residues" evidence="6">
    <location>
        <begin position="210"/>
        <end position="224"/>
    </location>
</feature>
<proteinExistence type="inferred from homology"/>
<dbReference type="PANTHER" id="PTHR47078">
    <property type="entry name" value="CYTOSKELETON-ASSOCIATED PROTEIN 2-LIKE"/>
    <property type="match status" value="1"/>
</dbReference>
<keyword evidence="3" id="KW-0963">Cytoplasm</keyword>
<evidence type="ECO:0000256" key="5">
    <source>
        <dbReference type="ARBA" id="ARBA00023212"/>
    </source>
</evidence>
<gene>
    <name evidence="8" type="ORF">IRJ41_014367</name>
</gene>
<dbReference type="InterPro" id="IPR052855">
    <property type="entry name" value="CKAP2-like"/>
</dbReference>
<feature type="compositionally biased region" description="Polar residues" evidence="6">
    <location>
        <begin position="91"/>
        <end position="100"/>
    </location>
</feature>
<dbReference type="GO" id="GO:0005829">
    <property type="term" value="C:cytosol"/>
    <property type="evidence" value="ECO:0007669"/>
    <property type="project" value="TreeGrafter"/>
</dbReference>
<evidence type="ECO:0000256" key="1">
    <source>
        <dbReference type="ARBA" id="ARBA00004245"/>
    </source>
</evidence>
<reference evidence="8" key="1">
    <citation type="submission" date="2021-02" db="EMBL/GenBank/DDBJ databases">
        <title>Comparative genomics reveals that relaxation of natural selection precedes convergent phenotypic evolution of cavefish.</title>
        <authorList>
            <person name="Peng Z."/>
        </authorList>
    </citation>
    <scope>NUCLEOTIDE SEQUENCE</scope>
    <source>
        <tissue evidence="8">Muscle</tissue>
    </source>
</reference>
<dbReference type="GO" id="GO:0005813">
    <property type="term" value="C:centrosome"/>
    <property type="evidence" value="ECO:0007669"/>
    <property type="project" value="TreeGrafter"/>
</dbReference>
<feature type="region of interest" description="Disordered" evidence="6">
    <location>
        <begin position="362"/>
        <end position="404"/>
    </location>
</feature>
<keyword evidence="4" id="KW-0597">Phosphoprotein</keyword>
<evidence type="ECO:0000313" key="8">
    <source>
        <dbReference type="EMBL" id="KAI7813088.1"/>
    </source>
</evidence>
<dbReference type="AlphaFoldDB" id="A0A9W8CB47"/>
<name>A0A9W8CB47_TRIRA</name>
<evidence type="ECO:0000313" key="9">
    <source>
        <dbReference type="Proteomes" id="UP001059041"/>
    </source>
</evidence>
<feature type="compositionally biased region" description="Basic and acidic residues" evidence="6">
    <location>
        <begin position="194"/>
        <end position="208"/>
    </location>
</feature>
<feature type="compositionally biased region" description="Polar residues" evidence="6">
    <location>
        <begin position="177"/>
        <end position="191"/>
    </location>
</feature>
<evidence type="ECO:0000256" key="6">
    <source>
        <dbReference type="SAM" id="MobiDB-lite"/>
    </source>
</evidence>
<sequence>METVTDERLLKLSKTEQRKLKLAEYLAAKGRLKAPNTKPYLKDKPVAKKNTETYPKAKTAGDDKENCDINGTNVKEVKRVKSLAEIRNKAANPSSKTKPGTDSPAREKQHCSTISRNTSLKSTVYQASLQVVKGHSNRPASTQNPRGPYKTEKTALSQHQQNLQNVQSKVRQPFSHAANNTQKSTKSSLGPSQPKKELLSKRPLDKKIPSVNTVSVPSKTTSVAEKQLKSRRLANNTSDRIKVQTSKVYKAHTGLTNSTQQSRALSVGPKLGTHNSNVISRTSQSNPNKNQKKDLSSVTTKVDPTTRKSQNAFLNKTTRVSSTVSKPTNSDAPTVIKNKTHSAVKLGNVTASKQLFGRTTKSSVLPQTTTSTESQLSIKKSSQTKPAMQLQTPKASFCPSTQGLRTAPLEGRKMMTTAQEERLRKLQEWRESRGITYKRPPMPVRLVRRKTFSALPQPYWTAIEQEDEAHDIVFAVDRSLDDCIQLLQQGFPAEQVRDVLSRVPMAHKFAKFWICQAKLLEREGNLEVLPMFQEAVRVVREVTSKHLL</sequence>
<keyword evidence="9" id="KW-1185">Reference proteome</keyword>
<dbReference type="PANTHER" id="PTHR47078:SF1">
    <property type="entry name" value="CYTOSKELETON-ASSOCIATED PROTEIN 2-LIKE"/>
    <property type="match status" value="1"/>
</dbReference>
<comment type="caution">
    <text evidence="8">The sequence shown here is derived from an EMBL/GenBank/DDBJ whole genome shotgun (WGS) entry which is preliminary data.</text>
</comment>
<organism evidence="8 9">
    <name type="scientific">Triplophysa rosa</name>
    <name type="common">Cave loach</name>
    <dbReference type="NCBI Taxonomy" id="992332"/>
    <lineage>
        <taxon>Eukaryota</taxon>
        <taxon>Metazoa</taxon>
        <taxon>Chordata</taxon>
        <taxon>Craniata</taxon>
        <taxon>Vertebrata</taxon>
        <taxon>Euteleostomi</taxon>
        <taxon>Actinopterygii</taxon>
        <taxon>Neopterygii</taxon>
        <taxon>Teleostei</taxon>
        <taxon>Ostariophysi</taxon>
        <taxon>Cypriniformes</taxon>
        <taxon>Nemacheilidae</taxon>
        <taxon>Triplophysa</taxon>
    </lineage>
</organism>
<feature type="compositionally biased region" description="Polar residues" evidence="6">
    <location>
        <begin position="233"/>
        <end position="247"/>
    </location>
</feature>
<feature type="compositionally biased region" description="Polar residues" evidence="6">
    <location>
        <begin position="154"/>
        <end position="170"/>
    </location>
</feature>
<evidence type="ECO:0000256" key="3">
    <source>
        <dbReference type="ARBA" id="ARBA00022490"/>
    </source>
</evidence>
<dbReference type="InterPro" id="IPR029197">
    <property type="entry name" value="CKAP2_C"/>
</dbReference>
<feature type="region of interest" description="Disordered" evidence="6">
    <location>
        <begin position="35"/>
        <end position="66"/>
    </location>
</feature>
<feature type="compositionally biased region" description="Basic and acidic residues" evidence="6">
    <location>
        <begin position="40"/>
        <end position="51"/>
    </location>
</feature>